<gene>
    <name evidence="2" type="ORF">STAS_35395</name>
</gene>
<organism evidence="2 3">
    <name type="scientific">Striga asiatica</name>
    <name type="common">Asiatic witchweed</name>
    <name type="synonym">Buchnera asiatica</name>
    <dbReference type="NCBI Taxonomy" id="4170"/>
    <lineage>
        <taxon>Eukaryota</taxon>
        <taxon>Viridiplantae</taxon>
        <taxon>Streptophyta</taxon>
        <taxon>Embryophyta</taxon>
        <taxon>Tracheophyta</taxon>
        <taxon>Spermatophyta</taxon>
        <taxon>Magnoliopsida</taxon>
        <taxon>eudicotyledons</taxon>
        <taxon>Gunneridae</taxon>
        <taxon>Pentapetalae</taxon>
        <taxon>asterids</taxon>
        <taxon>lamiids</taxon>
        <taxon>Lamiales</taxon>
        <taxon>Orobanchaceae</taxon>
        <taxon>Buchnereae</taxon>
        <taxon>Striga</taxon>
    </lineage>
</organism>
<proteinExistence type="predicted"/>
<keyword evidence="3" id="KW-1185">Reference proteome</keyword>
<dbReference type="OrthoDB" id="685087at2759"/>
<dbReference type="InterPro" id="IPR055301">
    <property type="entry name" value="Lea14-like_2"/>
</dbReference>
<sequence>MSKSHKPTGAANLASCLISAVFLIALLVAAAAVYFTVYKPRSPRISVNAVQVPAFSAANSTATFNFSQYVTVRNPNRVALAHYGSALHLLHGGAQVGILFVPAGSIAPHGAIYIAATFSVRSLPVTAGSGRPESVAPDGLGGFGSSGPSIELETRLEMAGRVRFLHFFAHHVEAEVECTVEIGASDGSVLGLHCYK</sequence>
<protein>
    <submittedName>
        <fullName evidence="2">Late embryogenesis abundant protein</fullName>
    </submittedName>
</protein>
<evidence type="ECO:0000313" key="3">
    <source>
        <dbReference type="Proteomes" id="UP000325081"/>
    </source>
</evidence>
<dbReference type="Proteomes" id="UP000325081">
    <property type="component" value="Unassembled WGS sequence"/>
</dbReference>
<dbReference type="EMBL" id="BKCP01013403">
    <property type="protein sequence ID" value="GER57579.1"/>
    <property type="molecule type" value="Genomic_DNA"/>
</dbReference>
<name>A0A5A7RKA4_STRAF</name>
<comment type="caution">
    <text evidence="2">The sequence shown here is derived from an EMBL/GenBank/DDBJ whole genome shotgun (WGS) entry which is preliminary data.</text>
</comment>
<reference evidence="3" key="1">
    <citation type="journal article" date="2019" name="Curr. Biol.">
        <title>Genome Sequence of Striga asiatica Provides Insight into the Evolution of Plant Parasitism.</title>
        <authorList>
            <person name="Yoshida S."/>
            <person name="Kim S."/>
            <person name="Wafula E.K."/>
            <person name="Tanskanen J."/>
            <person name="Kim Y.M."/>
            <person name="Honaas L."/>
            <person name="Yang Z."/>
            <person name="Spallek T."/>
            <person name="Conn C.E."/>
            <person name="Ichihashi Y."/>
            <person name="Cheong K."/>
            <person name="Cui S."/>
            <person name="Der J.P."/>
            <person name="Gundlach H."/>
            <person name="Jiao Y."/>
            <person name="Hori C."/>
            <person name="Ishida J.K."/>
            <person name="Kasahara H."/>
            <person name="Kiba T."/>
            <person name="Kim M.S."/>
            <person name="Koo N."/>
            <person name="Laohavisit A."/>
            <person name="Lee Y.H."/>
            <person name="Lumba S."/>
            <person name="McCourt P."/>
            <person name="Mortimer J.C."/>
            <person name="Mutuku J.M."/>
            <person name="Nomura T."/>
            <person name="Sasaki-Sekimoto Y."/>
            <person name="Seto Y."/>
            <person name="Wang Y."/>
            <person name="Wakatake T."/>
            <person name="Sakakibara H."/>
            <person name="Demura T."/>
            <person name="Yamaguchi S."/>
            <person name="Yoneyama K."/>
            <person name="Manabe R.I."/>
            <person name="Nelson D.C."/>
            <person name="Schulman A.H."/>
            <person name="Timko M.P."/>
            <person name="dePamphilis C.W."/>
            <person name="Choi D."/>
            <person name="Shirasu K."/>
        </authorList>
    </citation>
    <scope>NUCLEOTIDE SEQUENCE [LARGE SCALE GENOMIC DNA]</scope>
    <source>
        <strain evidence="3">cv. UVA1</strain>
    </source>
</reference>
<feature type="domain" description="Late embryogenesis abundant protein LEA-2 subgroup" evidence="1">
    <location>
        <begin position="70"/>
        <end position="178"/>
    </location>
</feature>
<evidence type="ECO:0000313" key="2">
    <source>
        <dbReference type="EMBL" id="GER57579.1"/>
    </source>
</evidence>
<dbReference type="Pfam" id="PF03168">
    <property type="entry name" value="LEA_2"/>
    <property type="match status" value="1"/>
</dbReference>
<dbReference type="AlphaFoldDB" id="A0A5A7RKA4"/>
<dbReference type="SUPFAM" id="SSF117070">
    <property type="entry name" value="LEA14-like"/>
    <property type="match status" value="1"/>
</dbReference>
<evidence type="ECO:0000259" key="1">
    <source>
        <dbReference type="Pfam" id="PF03168"/>
    </source>
</evidence>
<accession>A0A5A7RKA4</accession>
<dbReference type="PANTHER" id="PTHR31852">
    <property type="entry name" value="LATE EMBRYOGENESIS ABUNDANT (LEA) HYDROXYPROLINE-RICH GLYCOPROTEIN FAMILY"/>
    <property type="match status" value="1"/>
</dbReference>
<dbReference type="InterPro" id="IPR004864">
    <property type="entry name" value="LEA_2"/>
</dbReference>